<dbReference type="Gene3D" id="3.40.50.300">
    <property type="entry name" value="P-loop containing nucleotide triphosphate hydrolases"/>
    <property type="match status" value="1"/>
</dbReference>
<evidence type="ECO:0000256" key="9">
    <source>
        <dbReference type="ARBA" id="ARBA00022727"/>
    </source>
</evidence>
<dbReference type="PANTHER" id="PTHR43266:SF2">
    <property type="entry name" value="MAJOR FACILITATOR SUPERFAMILY (MFS) PROFILE DOMAIN-CONTAINING PROTEIN"/>
    <property type="match status" value="1"/>
</dbReference>
<dbReference type="RefSeq" id="WP_246064099.1">
    <property type="nucleotide sequence ID" value="NZ_VFQE01000002.1"/>
</dbReference>
<evidence type="ECO:0000256" key="17">
    <source>
        <dbReference type="HAMAP-Rule" id="MF_00165"/>
    </source>
</evidence>
<dbReference type="InterPro" id="IPR027417">
    <property type="entry name" value="P-loop_NTPase"/>
</dbReference>
<keyword evidence="8 19" id="KW-0812">Transmembrane</keyword>
<comment type="function">
    <text evidence="16 17">Phosphorylation of dTMP to form dTDP in both de novo and salvage pathways of dTTP synthesis.</text>
</comment>
<evidence type="ECO:0000256" key="11">
    <source>
        <dbReference type="ARBA" id="ARBA00022777"/>
    </source>
</evidence>
<comment type="subcellular location">
    <subcellularLocation>
        <location evidence="1">Cell membrane</location>
        <topology evidence="1">Multi-pass membrane protein</topology>
    </subcellularLocation>
</comment>
<evidence type="ECO:0000259" key="20">
    <source>
        <dbReference type="Pfam" id="PF02223"/>
    </source>
</evidence>
<evidence type="ECO:0000313" key="21">
    <source>
        <dbReference type="EMBL" id="TQN37741.1"/>
    </source>
</evidence>
<evidence type="ECO:0000256" key="3">
    <source>
        <dbReference type="ARBA" id="ARBA00012980"/>
    </source>
</evidence>
<dbReference type="HAMAP" id="MF_00165">
    <property type="entry name" value="Thymidylate_kinase"/>
    <property type="match status" value="1"/>
</dbReference>
<feature type="binding site" evidence="17">
    <location>
        <begin position="512"/>
        <end position="519"/>
    </location>
    <ligand>
        <name>ATP</name>
        <dbReference type="ChEBI" id="CHEBI:30616"/>
    </ligand>
</feature>
<feature type="transmembrane region" description="Helical" evidence="19">
    <location>
        <begin position="320"/>
        <end position="340"/>
    </location>
</feature>
<feature type="domain" description="Thymidylate kinase-like" evidence="20">
    <location>
        <begin position="510"/>
        <end position="699"/>
    </location>
</feature>
<evidence type="ECO:0000256" key="10">
    <source>
        <dbReference type="ARBA" id="ARBA00022741"/>
    </source>
</evidence>
<dbReference type="PROSITE" id="PS01331">
    <property type="entry name" value="THYMIDYLATE_KINASE"/>
    <property type="match status" value="1"/>
</dbReference>
<evidence type="ECO:0000256" key="7">
    <source>
        <dbReference type="ARBA" id="ARBA00022679"/>
    </source>
</evidence>
<keyword evidence="7 17" id="KW-0808">Transferase</keyword>
<reference evidence="21 22" key="1">
    <citation type="submission" date="2019-06" db="EMBL/GenBank/DDBJ databases">
        <title>Sequencing the genomes of 1000 actinobacteria strains.</title>
        <authorList>
            <person name="Klenk H.-P."/>
        </authorList>
    </citation>
    <scope>NUCLEOTIDE SEQUENCE [LARGE SCALE GENOMIC DNA]</scope>
    <source>
        <strain evidence="21 22">DSM 46837</strain>
    </source>
</reference>
<protein>
    <recommendedName>
        <fullName evidence="4 17">Thymidylate kinase</fullName>
        <ecNumber evidence="3 17">2.7.4.9</ecNumber>
    </recommendedName>
    <alternativeName>
        <fullName evidence="17">dTMP kinase</fullName>
    </alternativeName>
</protein>
<dbReference type="GO" id="GO:0004798">
    <property type="term" value="F:dTMP kinase activity"/>
    <property type="evidence" value="ECO:0007669"/>
    <property type="project" value="UniProtKB-UniRule"/>
</dbReference>
<evidence type="ECO:0000313" key="22">
    <source>
        <dbReference type="Proteomes" id="UP000319865"/>
    </source>
</evidence>
<keyword evidence="14 19" id="KW-0472">Membrane</keyword>
<sequence length="755" mass="79514">MPADGLPPASTPIPADAAVPLTELDPGAPAGADDGHADEGAHPDVVGSVGLVAKLRAVLRVRDFRKLWLSMSLSSFGDWLGLLAITATATSLVDGFAAANFALGGVLLFRLLPAIVLGPLAGAFADRFDRRKTMVITDIIRFGLFASIPIVDNLVWLFVAQFLIEAFSLFWIPAKDAAVPNMLRKDQLEPANQLSLVTTYGLTPVLAAIVFAVLTTLGGPLSQLLPGIDEVDLALFVNALTFLVAAVVIWNLPSISGKRAAGAVTTQESFLGSLTHGFSFAGHTPMVRGLVIGITGAMAAAGVIIATGQAFANALGGGEAAYGLLFGAVFVGLGVGIAFGPSIARDLARERIFGLAVAVAGVMVLLMSWTFTLWIALLLVVLMGFFAGIAYLAGFTLLGTEVEDEIRGRTFAIVQSLVRAALILSLAVVPFGVGLIGRHQLDLGVVTVPLSGERIMLFVAGLLAVGVGVLAYRQMDDGRPVPLLADVVTALRRDTTARRRLAGGGVLIAFEGGEGAGKSTQVRRLQEWLTNEGLVTRATFEPGATPSGAGIRSIVLDRAHVGISPRSEALLYAADRAQHVHDVLRPALDAGEVVITDRFVDSSLAYQGAGRTIPLDEVRMLSRWATEGLGPDLTILLDLPPEVGLARARGRAVADRLESESLDFHQRVRQTFRALAEAAPDRYLVLDARQSPDQIAAAIRIQVAELLSGLPLQQLAQGERPSPRVNGSTAAREELAESGAHRPHAQTGPTPQLHP</sequence>
<keyword evidence="10 17" id="KW-0547">Nucleotide-binding</keyword>
<dbReference type="NCBIfam" id="TIGR00041">
    <property type="entry name" value="DTMP_kinase"/>
    <property type="match status" value="1"/>
</dbReference>
<feature type="region of interest" description="Disordered" evidence="18">
    <location>
        <begin position="715"/>
        <end position="755"/>
    </location>
</feature>
<dbReference type="SUPFAM" id="SSF52540">
    <property type="entry name" value="P-loop containing nucleoside triphosphate hydrolases"/>
    <property type="match status" value="1"/>
</dbReference>
<dbReference type="CDD" id="cd01672">
    <property type="entry name" value="TMPK"/>
    <property type="match status" value="1"/>
</dbReference>
<keyword evidence="22" id="KW-1185">Reference proteome</keyword>
<dbReference type="InterPro" id="IPR039430">
    <property type="entry name" value="Thymidylate_kin-like_dom"/>
</dbReference>
<feature type="transmembrane region" description="Helical" evidence="19">
    <location>
        <begin position="194"/>
        <end position="213"/>
    </location>
</feature>
<organism evidence="21 22">
    <name type="scientific">Blastococcus colisei</name>
    <dbReference type="NCBI Taxonomy" id="1564162"/>
    <lineage>
        <taxon>Bacteria</taxon>
        <taxon>Bacillati</taxon>
        <taxon>Actinomycetota</taxon>
        <taxon>Actinomycetes</taxon>
        <taxon>Geodermatophilales</taxon>
        <taxon>Geodermatophilaceae</taxon>
        <taxon>Blastococcus</taxon>
    </lineage>
</organism>
<dbReference type="SUPFAM" id="SSF103473">
    <property type="entry name" value="MFS general substrate transporter"/>
    <property type="match status" value="1"/>
</dbReference>
<dbReference type="EC" id="2.7.4.9" evidence="3 17"/>
<keyword evidence="5" id="KW-0813">Transport</keyword>
<feature type="transmembrane region" description="Helical" evidence="19">
    <location>
        <begin position="375"/>
        <end position="398"/>
    </location>
</feature>
<dbReference type="AlphaFoldDB" id="A0A543P0Z6"/>
<evidence type="ECO:0000256" key="5">
    <source>
        <dbReference type="ARBA" id="ARBA00022448"/>
    </source>
</evidence>
<feature type="transmembrane region" description="Helical" evidence="19">
    <location>
        <begin position="410"/>
        <end position="435"/>
    </location>
</feature>
<evidence type="ECO:0000256" key="15">
    <source>
        <dbReference type="ARBA" id="ARBA00048743"/>
    </source>
</evidence>
<evidence type="ECO:0000256" key="18">
    <source>
        <dbReference type="SAM" id="MobiDB-lite"/>
    </source>
</evidence>
<gene>
    <name evidence="17" type="primary">tmk</name>
    <name evidence="21" type="ORF">FHU33_4406</name>
</gene>
<feature type="transmembrane region" description="Helical" evidence="19">
    <location>
        <begin position="233"/>
        <end position="252"/>
    </location>
</feature>
<dbReference type="InterPro" id="IPR018094">
    <property type="entry name" value="Thymidylate_kinase"/>
</dbReference>
<evidence type="ECO:0000256" key="14">
    <source>
        <dbReference type="ARBA" id="ARBA00023136"/>
    </source>
</evidence>
<feature type="transmembrane region" description="Helical" evidence="19">
    <location>
        <begin position="352"/>
        <end position="369"/>
    </location>
</feature>
<dbReference type="Pfam" id="PF02223">
    <property type="entry name" value="Thymidylate_kin"/>
    <property type="match status" value="1"/>
</dbReference>
<dbReference type="FunFam" id="3.40.50.300:FF:000225">
    <property type="entry name" value="Thymidylate kinase"/>
    <property type="match status" value="1"/>
</dbReference>
<dbReference type="Gene3D" id="1.20.1250.20">
    <property type="entry name" value="MFS general substrate transporter like domains"/>
    <property type="match status" value="1"/>
</dbReference>
<dbReference type="EMBL" id="VFQE01000002">
    <property type="protein sequence ID" value="TQN37741.1"/>
    <property type="molecule type" value="Genomic_DNA"/>
</dbReference>
<evidence type="ECO:0000256" key="16">
    <source>
        <dbReference type="ARBA" id="ARBA00057735"/>
    </source>
</evidence>
<dbReference type="GO" id="GO:0006233">
    <property type="term" value="P:dTDP biosynthetic process"/>
    <property type="evidence" value="ECO:0007669"/>
    <property type="project" value="InterPro"/>
</dbReference>
<keyword evidence="12 17" id="KW-0067">ATP-binding</keyword>
<keyword evidence="9 17" id="KW-0545">Nucleotide biosynthesis</keyword>
<name>A0A543P0Z6_9ACTN</name>
<dbReference type="Pfam" id="PF05977">
    <property type="entry name" value="MFS_3"/>
    <property type="match status" value="1"/>
</dbReference>
<accession>A0A543P0Z6</accession>
<proteinExistence type="inferred from homology"/>
<evidence type="ECO:0000256" key="6">
    <source>
        <dbReference type="ARBA" id="ARBA00022475"/>
    </source>
</evidence>
<dbReference type="Proteomes" id="UP000319865">
    <property type="component" value="Unassembled WGS sequence"/>
</dbReference>
<dbReference type="CDD" id="cd06173">
    <property type="entry name" value="MFS_MefA_like"/>
    <property type="match status" value="1"/>
</dbReference>
<feature type="transmembrane region" description="Helical" evidence="19">
    <location>
        <begin position="455"/>
        <end position="472"/>
    </location>
</feature>
<comment type="caution">
    <text evidence="21">The sequence shown here is derived from an EMBL/GenBank/DDBJ whole genome shotgun (WGS) entry which is preliminary data.</text>
</comment>
<keyword evidence="13 19" id="KW-1133">Transmembrane helix</keyword>
<keyword evidence="11 17" id="KW-0418">Kinase</keyword>
<dbReference type="GO" id="GO:0005886">
    <property type="term" value="C:plasma membrane"/>
    <property type="evidence" value="ECO:0007669"/>
    <property type="project" value="UniProtKB-SubCell"/>
</dbReference>
<feature type="transmembrane region" description="Helical" evidence="19">
    <location>
        <begin position="289"/>
        <end position="308"/>
    </location>
</feature>
<feature type="transmembrane region" description="Helical" evidence="19">
    <location>
        <begin position="101"/>
        <end position="121"/>
    </location>
</feature>
<keyword evidence="6" id="KW-1003">Cell membrane</keyword>
<evidence type="ECO:0000256" key="4">
    <source>
        <dbReference type="ARBA" id="ARBA00017144"/>
    </source>
</evidence>
<evidence type="ECO:0000256" key="2">
    <source>
        <dbReference type="ARBA" id="ARBA00009776"/>
    </source>
</evidence>
<evidence type="ECO:0000256" key="19">
    <source>
        <dbReference type="SAM" id="Phobius"/>
    </source>
</evidence>
<dbReference type="GO" id="GO:0005524">
    <property type="term" value="F:ATP binding"/>
    <property type="evidence" value="ECO:0007669"/>
    <property type="project" value="UniProtKB-UniRule"/>
</dbReference>
<evidence type="ECO:0000256" key="13">
    <source>
        <dbReference type="ARBA" id="ARBA00022989"/>
    </source>
</evidence>
<feature type="transmembrane region" description="Helical" evidence="19">
    <location>
        <begin position="156"/>
        <end position="174"/>
    </location>
</feature>
<evidence type="ECO:0000256" key="12">
    <source>
        <dbReference type="ARBA" id="ARBA00022840"/>
    </source>
</evidence>
<dbReference type="InterPro" id="IPR010290">
    <property type="entry name" value="TM_effector"/>
</dbReference>
<evidence type="ECO:0000256" key="8">
    <source>
        <dbReference type="ARBA" id="ARBA00022692"/>
    </source>
</evidence>
<dbReference type="InterPro" id="IPR018095">
    <property type="entry name" value="Thymidylate_kin_CS"/>
</dbReference>
<dbReference type="GO" id="GO:0006235">
    <property type="term" value="P:dTTP biosynthetic process"/>
    <property type="evidence" value="ECO:0007669"/>
    <property type="project" value="UniProtKB-UniRule"/>
</dbReference>
<comment type="catalytic activity">
    <reaction evidence="15 17">
        <text>dTMP + ATP = dTDP + ADP</text>
        <dbReference type="Rhea" id="RHEA:13517"/>
        <dbReference type="ChEBI" id="CHEBI:30616"/>
        <dbReference type="ChEBI" id="CHEBI:58369"/>
        <dbReference type="ChEBI" id="CHEBI:63528"/>
        <dbReference type="ChEBI" id="CHEBI:456216"/>
        <dbReference type="EC" id="2.7.4.9"/>
    </reaction>
</comment>
<evidence type="ECO:0000256" key="1">
    <source>
        <dbReference type="ARBA" id="ARBA00004651"/>
    </source>
</evidence>
<dbReference type="InterPro" id="IPR036259">
    <property type="entry name" value="MFS_trans_sf"/>
</dbReference>
<comment type="similarity">
    <text evidence="2 17">Belongs to the thymidylate kinase family.</text>
</comment>
<dbReference type="PANTHER" id="PTHR43266">
    <property type="entry name" value="MACROLIDE-EFFLUX PROTEIN"/>
    <property type="match status" value="1"/>
</dbReference>